<organism evidence="3 4">
    <name type="scientific">Tetranychus urticae</name>
    <name type="common">Two-spotted spider mite</name>
    <dbReference type="NCBI Taxonomy" id="32264"/>
    <lineage>
        <taxon>Eukaryota</taxon>
        <taxon>Metazoa</taxon>
        <taxon>Ecdysozoa</taxon>
        <taxon>Arthropoda</taxon>
        <taxon>Chelicerata</taxon>
        <taxon>Arachnida</taxon>
        <taxon>Acari</taxon>
        <taxon>Acariformes</taxon>
        <taxon>Trombidiformes</taxon>
        <taxon>Prostigmata</taxon>
        <taxon>Eleutherengona</taxon>
        <taxon>Raphignathae</taxon>
        <taxon>Tetranychoidea</taxon>
        <taxon>Tetranychidae</taxon>
        <taxon>Tetranychus</taxon>
    </lineage>
</organism>
<sequence length="268" mass="30733">MALITLRDLRKVLHPHYLVNIILSLSFILMRKIHPFCTYLFDSCSLNHKESEILFFAAIIIVFRTRKQGAVNFLPYIGTACMFSKLAGLLLWFLADPLYGVLFAVLCLLHLLLMPEPCYKGPENMTYFNGNDLEESIKREKGTVWLIELYAAWNPTCIEFAPTFSELSANYALDNLKFGKVELSRNPEVADKYKINTSPLSKQMPTLILVKNGKEEMRRPLVSNNGKLVTFNFNYANVVSTFDLNNLHIDCKKALKDKSKTKQHLKDE</sequence>
<dbReference type="HOGENOM" id="CLU_064868_1_0_1"/>
<keyword evidence="1" id="KW-0812">Transmembrane</keyword>
<dbReference type="EnsemblMetazoa" id="tetur32g01700.1">
    <property type="protein sequence ID" value="tetur32g01700.1"/>
    <property type="gene ID" value="tetur32g01700"/>
</dbReference>
<dbReference type="Pfam" id="PF00085">
    <property type="entry name" value="Thioredoxin"/>
    <property type="match status" value="1"/>
</dbReference>
<dbReference type="GO" id="GO:0015035">
    <property type="term" value="F:protein-disulfide reductase activity"/>
    <property type="evidence" value="ECO:0007669"/>
    <property type="project" value="TreeGrafter"/>
</dbReference>
<gene>
    <name evidence="3" type="primary">107369567</name>
</gene>
<dbReference type="PROSITE" id="PS51352">
    <property type="entry name" value="THIOREDOXIN_2"/>
    <property type="match status" value="1"/>
</dbReference>
<dbReference type="PANTHER" id="PTHR45663">
    <property type="entry name" value="GEO12009P1"/>
    <property type="match status" value="1"/>
</dbReference>
<dbReference type="EMBL" id="CAEY01000924">
    <property type="status" value="NOT_ANNOTATED_CDS"/>
    <property type="molecule type" value="Genomic_DNA"/>
</dbReference>
<dbReference type="AlphaFoldDB" id="T1L218"/>
<evidence type="ECO:0000259" key="2">
    <source>
        <dbReference type="PROSITE" id="PS51352"/>
    </source>
</evidence>
<keyword evidence="4" id="KW-1185">Reference proteome</keyword>
<accession>T1L218</accession>
<reference evidence="3" key="2">
    <citation type="submission" date="2015-06" db="UniProtKB">
        <authorList>
            <consortium name="EnsemblMetazoa"/>
        </authorList>
    </citation>
    <scope>IDENTIFICATION</scope>
</reference>
<dbReference type="OMA" id="VIMIRTR"/>
<keyword evidence="1" id="KW-0472">Membrane</keyword>
<dbReference type="OrthoDB" id="20229at2759"/>
<reference evidence="4" key="1">
    <citation type="submission" date="2011-08" db="EMBL/GenBank/DDBJ databases">
        <authorList>
            <person name="Rombauts S."/>
        </authorList>
    </citation>
    <scope>NUCLEOTIDE SEQUENCE</scope>
    <source>
        <strain evidence="4">London</strain>
    </source>
</reference>
<evidence type="ECO:0000256" key="1">
    <source>
        <dbReference type="SAM" id="Phobius"/>
    </source>
</evidence>
<feature type="domain" description="Thioredoxin" evidence="2">
    <location>
        <begin position="110"/>
        <end position="260"/>
    </location>
</feature>
<feature type="transmembrane region" description="Helical" evidence="1">
    <location>
        <begin position="73"/>
        <end position="92"/>
    </location>
</feature>
<dbReference type="Gene3D" id="3.40.30.10">
    <property type="entry name" value="Glutaredoxin"/>
    <property type="match status" value="1"/>
</dbReference>
<dbReference type="PANTHER" id="PTHR45663:SF11">
    <property type="entry name" value="GEO12009P1"/>
    <property type="match status" value="1"/>
</dbReference>
<keyword evidence="1" id="KW-1133">Transmembrane helix</keyword>
<dbReference type="InterPro" id="IPR013766">
    <property type="entry name" value="Thioredoxin_domain"/>
</dbReference>
<dbReference type="KEGG" id="tut:107369567"/>
<dbReference type="InterPro" id="IPR036249">
    <property type="entry name" value="Thioredoxin-like_sf"/>
</dbReference>
<dbReference type="SUPFAM" id="SSF52833">
    <property type="entry name" value="Thioredoxin-like"/>
    <property type="match status" value="1"/>
</dbReference>
<dbReference type="eggNOG" id="KOG0914">
    <property type="taxonomic scope" value="Eukaryota"/>
</dbReference>
<evidence type="ECO:0000313" key="4">
    <source>
        <dbReference type="Proteomes" id="UP000015104"/>
    </source>
</evidence>
<proteinExistence type="predicted"/>
<dbReference type="STRING" id="32264.T1L218"/>
<name>T1L218_TETUR</name>
<dbReference type="Proteomes" id="UP000015104">
    <property type="component" value="Unassembled WGS sequence"/>
</dbReference>
<evidence type="ECO:0000313" key="3">
    <source>
        <dbReference type="EnsemblMetazoa" id="tetur32g01700.1"/>
    </source>
</evidence>
<protein>
    <recommendedName>
        <fullName evidence="2">Thioredoxin domain-containing protein</fullName>
    </recommendedName>
</protein>
<dbReference type="GO" id="GO:0005737">
    <property type="term" value="C:cytoplasm"/>
    <property type="evidence" value="ECO:0007669"/>
    <property type="project" value="TreeGrafter"/>
</dbReference>